<dbReference type="AlphaFoldDB" id="A0A4Y8L4N8"/>
<dbReference type="InterPro" id="IPR036390">
    <property type="entry name" value="WH_DNA-bd_sf"/>
</dbReference>
<dbReference type="STRING" id="1121485.GCA_000426485_01921"/>
<sequence length="313" mass="35971">MNRIDRLSAILVMLQSSVGVKPKQITQRFGIGIRTMYRDIKALEEAGIPIAGDSRSGYSLVDGFKLPPLMFTQEEAFAFLAAERLVDKFTDAGLRKGYQSGVSKIRAVMRLSEKETISSIDDKIGHLDFNTPLYLSSQDRLQLLLDSISKHEKIELSYLSQSKHEETVRIVDPIGIFFSMANWYFIAFCNERLDYRTFKVNRIKSIKPTGLPIKKEHPPLDSFLKDLKDQTDLHKAVICVKTDDLPHIDDSKYYQGLVSETQKEKITELHFMTFSLERLARWYLSYMDIALITYPEELKTIAAQIIQKHHDSK</sequence>
<dbReference type="PANTHER" id="PTHR34580">
    <property type="match status" value="1"/>
</dbReference>
<evidence type="ECO:0000313" key="3">
    <source>
        <dbReference type="EMBL" id="TFD96462.1"/>
    </source>
</evidence>
<evidence type="ECO:0000259" key="1">
    <source>
        <dbReference type="Pfam" id="PF08279"/>
    </source>
</evidence>
<keyword evidence="4" id="KW-1185">Reference proteome</keyword>
<comment type="caution">
    <text evidence="3">The sequence shown here is derived from an EMBL/GenBank/DDBJ whole genome shotgun (WGS) entry which is preliminary data.</text>
</comment>
<dbReference type="Pfam" id="PF13280">
    <property type="entry name" value="WYL"/>
    <property type="match status" value="1"/>
</dbReference>
<dbReference type="EMBL" id="SOML01000005">
    <property type="protein sequence ID" value="TFD96462.1"/>
    <property type="molecule type" value="Genomic_DNA"/>
</dbReference>
<dbReference type="InterPro" id="IPR026881">
    <property type="entry name" value="WYL_dom"/>
</dbReference>
<proteinExistence type="predicted"/>
<evidence type="ECO:0000259" key="2">
    <source>
        <dbReference type="Pfam" id="PF13280"/>
    </source>
</evidence>
<dbReference type="Pfam" id="PF08279">
    <property type="entry name" value="HTH_11"/>
    <property type="match status" value="1"/>
</dbReference>
<dbReference type="InterPro" id="IPR051534">
    <property type="entry name" value="CBASS_pafABC_assoc_protein"/>
</dbReference>
<accession>A0A4Y8L4N8</accession>
<feature type="domain" description="Helix-turn-helix type 11" evidence="1">
    <location>
        <begin position="6"/>
        <end position="58"/>
    </location>
</feature>
<dbReference type="PANTHER" id="PTHR34580:SF1">
    <property type="entry name" value="PROTEIN PAFC"/>
    <property type="match status" value="1"/>
</dbReference>
<organism evidence="3 4">
    <name type="scientific">Dysgonomonas capnocytophagoides</name>
    <dbReference type="NCBI Taxonomy" id="45254"/>
    <lineage>
        <taxon>Bacteria</taxon>
        <taxon>Pseudomonadati</taxon>
        <taxon>Bacteroidota</taxon>
        <taxon>Bacteroidia</taxon>
        <taxon>Bacteroidales</taxon>
        <taxon>Dysgonomonadaceae</taxon>
        <taxon>Dysgonomonas</taxon>
    </lineage>
</organism>
<dbReference type="InterPro" id="IPR036388">
    <property type="entry name" value="WH-like_DNA-bd_sf"/>
</dbReference>
<reference evidence="3 4" key="1">
    <citation type="submission" date="2019-03" db="EMBL/GenBank/DDBJ databases">
        <title>San Antonio Military Medical Center submission to MRSN (WRAIR), pending publication.</title>
        <authorList>
            <person name="Blyth D.M."/>
            <person name="Mccarthy S.L."/>
            <person name="Schall S.E."/>
            <person name="Stam J.A."/>
            <person name="Ong A.C."/>
            <person name="Mcgann P.T."/>
        </authorList>
    </citation>
    <scope>NUCLEOTIDE SEQUENCE [LARGE SCALE GENOMIC DNA]</scope>
    <source>
        <strain evidence="3 4">MRSN571793</strain>
    </source>
</reference>
<feature type="domain" description="WYL" evidence="2">
    <location>
        <begin position="141"/>
        <end position="207"/>
    </location>
</feature>
<dbReference type="PROSITE" id="PS52050">
    <property type="entry name" value="WYL"/>
    <property type="match status" value="1"/>
</dbReference>
<dbReference type="OrthoDB" id="9815009at2"/>
<gene>
    <name evidence="3" type="ORF">E2605_09870</name>
</gene>
<dbReference type="SUPFAM" id="SSF46785">
    <property type="entry name" value="Winged helix' DNA-binding domain"/>
    <property type="match status" value="1"/>
</dbReference>
<dbReference type="RefSeq" id="WP_134436331.1">
    <property type="nucleotide sequence ID" value="NZ_SOML01000005.1"/>
</dbReference>
<evidence type="ECO:0000313" key="4">
    <source>
        <dbReference type="Proteomes" id="UP000297861"/>
    </source>
</evidence>
<protein>
    <submittedName>
        <fullName evidence="3">YafY family transcriptional regulator</fullName>
    </submittedName>
</protein>
<dbReference type="Proteomes" id="UP000297861">
    <property type="component" value="Unassembled WGS sequence"/>
</dbReference>
<dbReference type="InterPro" id="IPR013196">
    <property type="entry name" value="HTH_11"/>
</dbReference>
<dbReference type="Gene3D" id="1.10.10.10">
    <property type="entry name" value="Winged helix-like DNA-binding domain superfamily/Winged helix DNA-binding domain"/>
    <property type="match status" value="1"/>
</dbReference>
<name>A0A4Y8L4N8_9BACT</name>